<dbReference type="Pfam" id="PF02517">
    <property type="entry name" value="Rce1-like"/>
    <property type="match status" value="1"/>
</dbReference>
<feature type="transmembrane region" description="Helical" evidence="1">
    <location>
        <begin position="173"/>
        <end position="189"/>
    </location>
</feature>
<evidence type="ECO:0000259" key="2">
    <source>
        <dbReference type="Pfam" id="PF02517"/>
    </source>
</evidence>
<evidence type="ECO:0000256" key="1">
    <source>
        <dbReference type="SAM" id="Phobius"/>
    </source>
</evidence>
<keyword evidence="1" id="KW-0812">Transmembrane</keyword>
<dbReference type="PANTHER" id="PTHR36435">
    <property type="entry name" value="SLR1288 PROTEIN"/>
    <property type="match status" value="1"/>
</dbReference>
<proteinExistence type="predicted"/>
<feature type="transmembrane region" description="Helical" evidence="1">
    <location>
        <begin position="194"/>
        <end position="215"/>
    </location>
</feature>
<accession>A0A1H9G3D0</accession>
<dbReference type="GO" id="GO:0004175">
    <property type="term" value="F:endopeptidase activity"/>
    <property type="evidence" value="ECO:0007669"/>
    <property type="project" value="UniProtKB-ARBA"/>
</dbReference>
<dbReference type="GO" id="GO:0080120">
    <property type="term" value="P:CAAX-box protein maturation"/>
    <property type="evidence" value="ECO:0007669"/>
    <property type="project" value="UniProtKB-ARBA"/>
</dbReference>
<dbReference type="RefSeq" id="WP_091773507.1">
    <property type="nucleotide sequence ID" value="NZ_FOES01000014.1"/>
</dbReference>
<name>A0A1H9G3D0_9BACI</name>
<feature type="transmembrane region" description="Helical" evidence="1">
    <location>
        <begin position="121"/>
        <end position="139"/>
    </location>
</feature>
<dbReference type="AlphaFoldDB" id="A0A1H9G3D0"/>
<organism evidence="3 4">
    <name type="scientific">Piscibacillus halophilus</name>
    <dbReference type="NCBI Taxonomy" id="571933"/>
    <lineage>
        <taxon>Bacteria</taxon>
        <taxon>Bacillati</taxon>
        <taxon>Bacillota</taxon>
        <taxon>Bacilli</taxon>
        <taxon>Bacillales</taxon>
        <taxon>Bacillaceae</taxon>
        <taxon>Piscibacillus</taxon>
    </lineage>
</organism>
<feature type="transmembrane region" description="Helical" evidence="1">
    <location>
        <begin position="151"/>
        <end position="167"/>
    </location>
</feature>
<keyword evidence="1" id="KW-0472">Membrane</keyword>
<dbReference type="OrthoDB" id="2194912at2"/>
<dbReference type="EMBL" id="FOES01000014">
    <property type="protein sequence ID" value="SEQ44632.1"/>
    <property type="molecule type" value="Genomic_DNA"/>
</dbReference>
<feature type="transmembrane region" description="Helical" evidence="1">
    <location>
        <begin position="38"/>
        <end position="57"/>
    </location>
</feature>
<dbReference type="InterPro" id="IPR052710">
    <property type="entry name" value="CAAX_protease"/>
</dbReference>
<evidence type="ECO:0000313" key="4">
    <source>
        <dbReference type="Proteomes" id="UP000199427"/>
    </source>
</evidence>
<gene>
    <name evidence="3" type="ORF">SAMN05216362_11414</name>
</gene>
<dbReference type="PANTHER" id="PTHR36435:SF6">
    <property type="entry name" value="ABORTIVE INFECTION PROTEIN"/>
    <property type="match status" value="1"/>
</dbReference>
<sequence>MPKRYWLIIVIYIAAQVFPAIGRPIGEDYFGLSDVDAMVYSTIFGMALGTIIILKMLAPDMERSEMRDRPNYGYMFKWAFYGFFLAFLAQYIAGLININVFNVEQSSENTGLIMDIIEANVWFIILPILFAPLLEEIIFRKIIFGQLYKRMNFLLAAILSSVVFSILHFDFAFILTYVAMGIVFAYLYVKTKRILVPILVHMAMNTAVVLLQLSVDIDELERQLEEYQNAAMILFGG</sequence>
<dbReference type="STRING" id="571933.SAMN05216362_11414"/>
<dbReference type="Proteomes" id="UP000199427">
    <property type="component" value="Unassembled WGS sequence"/>
</dbReference>
<dbReference type="InterPro" id="IPR003675">
    <property type="entry name" value="Rce1/LyrA-like_dom"/>
</dbReference>
<keyword evidence="4" id="KW-1185">Reference proteome</keyword>
<evidence type="ECO:0000313" key="3">
    <source>
        <dbReference type="EMBL" id="SEQ44632.1"/>
    </source>
</evidence>
<keyword evidence="1" id="KW-1133">Transmembrane helix</keyword>
<protein>
    <recommendedName>
        <fullName evidence="2">CAAX prenyl protease 2/Lysostaphin resistance protein A-like domain-containing protein</fullName>
    </recommendedName>
</protein>
<reference evidence="3 4" key="1">
    <citation type="submission" date="2016-10" db="EMBL/GenBank/DDBJ databases">
        <authorList>
            <person name="de Groot N.N."/>
        </authorList>
    </citation>
    <scope>NUCLEOTIDE SEQUENCE [LARGE SCALE GENOMIC DNA]</scope>
    <source>
        <strain evidence="3 4">DSM 21633</strain>
    </source>
</reference>
<feature type="transmembrane region" description="Helical" evidence="1">
    <location>
        <begin position="78"/>
        <end position="101"/>
    </location>
</feature>
<feature type="domain" description="CAAX prenyl protease 2/Lysostaphin resistance protein A-like" evidence="2">
    <location>
        <begin position="120"/>
        <end position="206"/>
    </location>
</feature>